<dbReference type="EMBL" id="JAVDYC010000001">
    <property type="protein sequence ID" value="MDR7320839.1"/>
    <property type="molecule type" value="Genomic_DNA"/>
</dbReference>
<protein>
    <submittedName>
        <fullName evidence="1">Poly(3-hydroxybutyrate) depolymerase</fullName>
    </submittedName>
</protein>
<dbReference type="RefSeq" id="WP_310409504.1">
    <property type="nucleotide sequence ID" value="NZ_JAVDYC010000001.1"/>
</dbReference>
<proteinExistence type="predicted"/>
<name>A0AAE3ZJ22_9ACTN</name>
<dbReference type="Proteomes" id="UP001183629">
    <property type="component" value="Unassembled WGS sequence"/>
</dbReference>
<accession>A0AAE3ZJ22</accession>
<evidence type="ECO:0000313" key="2">
    <source>
        <dbReference type="Proteomes" id="UP001183629"/>
    </source>
</evidence>
<dbReference type="AlphaFoldDB" id="A0AAE3ZJ22"/>
<evidence type="ECO:0000313" key="1">
    <source>
        <dbReference type="EMBL" id="MDR7320839.1"/>
    </source>
</evidence>
<gene>
    <name evidence="1" type="ORF">J2S44_001089</name>
</gene>
<keyword evidence="2" id="KW-1185">Reference proteome</keyword>
<reference evidence="1 2" key="1">
    <citation type="submission" date="2023-07" db="EMBL/GenBank/DDBJ databases">
        <title>Sequencing the genomes of 1000 actinobacteria strains.</title>
        <authorList>
            <person name="Klenk H.-P."/>
        </authorList>
    </citation>
    <scope>NUCLEOTIDE SEQUENCE [LARGE SCALE GENOMIC DNA]</scope>
    <source>
        <strain evidence="1 2">DSM 44711</strain>
    </source>
</reference>
<organism evidence="1 2">
    <name type="scientific">Catenuloplanes niger</name>
    <dbReference type="NCBI Taxonomy" id="587534"/>
    <lineage>
        <taxon>Bacteria</taxon>
        <taxon>Bacillati</taxon>
        <taxon>Actinomycetota</taxon>
        <taxon>Actinomycetes</taxon>
        <taxon>Micromonosporales</taxon>
        <taxon>Micromonosporaceae</taxon>
        <taxon>Catenuloplanes</taxon>
    </lineage>
</organism>
<sequence length="138" mass="14841">MSNTEEIGYDEFPEAIRVVHAALLDPGRVEEAVPVALQLLAHGWMSAPARTEIARGWDRLGLEADLMVSMLFPDQMRYKLMVTAAPDDVTVLKAGQQLALAAADGLDVLSVVAGLPDERRWALATAAADLRSSACRLG</sequence>
<comment type="caution">
    <text evidence="1">The sequence shown here is derived from an EMBL/GenBank/DDBJ whole genome shotgun (WGS) entry which is preliminary data.</text>
</comment>